<evidence type="ECO:0000313" key="4">
    <source>
        <dbReference type="EMBL" id="TWT97925.1"/>
    </source>
</evidence>
<dbReference type="Pfam" id="PF00583">
    <property type="entry name" value="Acetyltransf_1"/>
    <property type="match status" value="1"/>
</dbReference>
<dbReference type="PROSITE" id="PS51186">
    <property type="entry name" value="GNAT"/>
    <property type="match status" value="1"/>
</dbReference>
<dbReference type="InterPro" id="IPR000182">
    <property type="entry name" value="GNAT_dom"/>
</dbReference>
<comment type="caution">
    <text evidence="4">The sequence shown here is derived from an EMBL/GenBank/DDBJ whole genome shotgun (WGS) entry which is preliminary data.</text>
</comment>
<dbReference type="InterPro" id="IPR050832">
    <property type="entry name" value="Bact_Acetyltransf"/>
</dbReference>
<reference evidence="4 5" key="1">
    <citation type="submission" date="2019-02" db="EMBL/GenBank/DDBJ databases">
        <title>Deep-cultivation of Planctomycetes and their phenomic and genomic characterization uncovers novel biology.</title>
        <authorList>
            <person name="Wiegand S."/>
            <person name="Jogler M."/>
            <person name="Boedeker C."/>
            <person name="Pinto D."/>
            <person name="Vollmers J."/>
            <person name="Rivas-Marin E."/>
            <person name="Kohn T."/>
            <person name="Peeters S.H."/>
            <person name="Heuer A."/>
            <person name="Rast P."/>
            <person name="Oberbeckmann S."/>
            <person name="Bunk B."/>
            <person name="Jeske O."/>
            <person name="Meyerdierks A."/>
            <person name="Storesund J.E."/>
            <person name="Kallscheuer N."/>
            <person name="Luecker S."/>
            <person name="Lage O.M."/>
            <person name="Pohl T."/>
            <person name="Merkel B.J."/>
            <person name="Hornburger P."/>
            <person name="Mueller R.-W."/>
            <person name="Bruemmer F."/>
            <person name="Labrenz M."/>
            <person name="Spormann A.M."/>
            <person name="Op Den Camp H."/>
            <person name="Overmann J."/>
            <person name="Amann R."/>
            <person name="Jetten M.S.M."/>
            <person name="Mascher T."/>
            <person name="Medema M.H."/>
            <person name="Devos D.P."/>
            <person name="Kaster A.-K."/>
            <person name="Ovreas L."/>
            <person name="Rohde M."/>
            <person name="Galperin M.Y."/>
            <person name="Jogler C."/>
        </authorList>
    </citation>
    <scope>NUCLEOTIDE SEQUENCE [LARGE SCALE GENOMIC DNA]</scope>
    <source>
        <strain evidence="4 5">Pla108</strain>
    </source>
</reference>
<keyword evidence="5" id="KW-1185">Reference proteome</keyword>
<protein>
    <submittedName>
        <fullName evidence="4">Acetyltransferase YpeA</fullName>
        <ecNumber evidence="4">2.3.1.-</ecNumber>
    </submittedName>
</protein>
<evidence type="ECO:0000313" key="5">
    <source>
        <dbReference type="Proteomes" id="UP000317421"/>
    </source>
</evidence>
<gene>
    <name evidence="4" type="primary">ypeA</name>
    <name evidence="4" type="ORF">Pla108_20790</name>
</gene>
<evidence type="ECO:0000256" key="2">
    <source>
        <dbReference type="ARBA" id="ARBA00023315"/>
    </source>
</evidence>
<dbReference type="OrthoDB" id="9792929at2"/>
<organism evidence="4 5">
    <name type="scientific">Botrimarina colliarenosi</name>
    <dbReference type="NCBI Taxonomy" id="2528001"/>
    <lineage>
        <taxon>Bacteria</taxon>
        <taxon>Pseudomonadati</taxon>
        <taxon>Planctomycetota</taxon>
        <taxon>Planctomycetia</taxon>
        <taxon>Pirellulales</taxon>
        <taxon>Lacipirellulaceae</taxon>
        <taxon>Botrimarina</taxon>
    </lineage>
</organism>
<name>A0A5C6AFG4_9BACT</name>
<sequence>MPNAMLIRRADLSSTADATAFVAMLDAYSRDPMGDGQPLANDVRERLVPALREHPTTLIWLAFDGDRPVGLLTAFVGFSTFKAKPLINVHDVAVLPETRGRGVGRALLSAVEEHARATGCCKLTLEVLENNTRAKGLYEAVGYQQATYAPEAGGALFYAKPLL</sequence>
<feature type="domain" description="N-acetyltransferase" evidence="3">
    <location>
        <begin position="5"/>
        <end position="163"/>
    </location>
</feature>
<keyword evidence="1 4" id="KW-0808">Transferase</keyword>
<keyword evidence="2 4" id="KW-0012">Acyltransferase</keyword>
<accession>A0A5C6AFG4</accession>
<evidence type="ECO:0000259" key="3">
    <source>
        <dbReference type="PROSITE" id="PS51186"/>
    </source>
</evidence>
<dbReference type="Gene3D" id="3.40.630.30">
    <property type="match status" value="1"/>
</dbReference>
<dbReference type="PANTHER" id="PTHR43877">
    <property type="entry name" value="AMINOALKYLPHOSPHONATE N-ACETYLTRANSFERASE-RELATED-RELATED"/>
    <property type="match status" value="1"/>
</dbReference>
<dbReference type="InterPro" id="IPR016181">
    <property type="entry name" value="Acyl_CoA_acyltransferase"/>
</dbReference>
<proteinExistence type="predicted"/>
<evidence type="ECO:0000256" key="1">
    <source>
        <dbReference type="ARBA" id="ARBA00022679"/>
    </source>
</evidence>
<dbReference type="EMBL" id="SJPR01000002">
    <property type="protein sequence ID" value="TWT97925.1"/>
    <property type="molecule type" value="Genomic_DNA"/>
</dbReference>
<dbReference type="AlphaFoldDB" id="A0A5C6AFG4"/>
<dbReference type="GO" id="GO:0016747">
    <property type="term" value="F:acyltransferase activity, transferring groups other than amino-acyl groups"/>
    <property type="evidence" value="ECO:0007669"/>
    <property type="project" value="InterPro"/>
</dbReference>
<dbReference type="SUPFAM" id="SSF55729">
    <property type="entry name" value="Acyl-CoA N-acyltransferases (Nat)"/>
    <property type="match status" value="1"/>
</dbReference>
<dbReference type="Proteomes" id="UP000317421">
    <property type="component" value="Unassembled WGS sequence"/>
</dbReference>
<dbReference type="EC" id="2.3.1.-" evidence="4"/>
<dbReference type="CDD" id="cd04301">
    <property type="entry name" value="NAT_SF"/>
    <property type="match status" value="1"/>
</dbReference>
<dbReference type="RefSeq" id="WP_146444815.1">
    <property type="nucleotide sequence ID" value="NZ_SJPR01000002.1"/>
</dbReference>